<dbReference type="OrthoDB" id="9811615at2"/>
<reference evidence="4 5" key="1">
    <citation type="submission" date="2018-10" db="EMBL/GenBank/DDBJ databases">
        <title>Oceanobacillus sp. YLB-02 draft genome.</title>
        <authorList>
            <person name="Yu L."/>
        </authorList>
    </citation>
    <scope>NUCLEOTIDE SEQUENCE [LARGE SCALE GENOMIC DNA]</scope>
    <source>
        <strain evidence="4 5">YLB-02</strain>
    </source>
</reference>
<dbReference type="AlphaFoldDB" id="A0A498DMV0"/>
<evidence type="ECO:0000313" key="4">
    <source>
        <dbReference type="EMBL" id="RLL48380.1"/>
    </source>
</evidence>
<dbReference type="CDD" id="cd06464">
    <property type="entry name" value="ACD_sHsps-like"/>
    <property type="match status" value="1"/>
</dbReference>
<proteinExistence type="inferred from homology"/>
<dbReference type="Gene3D" id="2.60.40.790">
    <property type="match status" value="1"/>
</dbReference>
<evidence type="ECO:0000256" key="2">
    <source>
        <dbReference type="RuleBase" id="RU003616"/>
    </source>
</evidence>
<protein>
    <submittedName>
        <fullName evidence="4">Hsp20/alpha crystallin family protein</fullName>
    </submittedName>
</protein>
<comment type="similarity">
    <text evidence="1 2">Belongs to the small heat shock protein (HSP20) family.</text>
</comment>
<dbReference type="EMBL" id="RCHR01000001">
    <property type="protein sequence ID" value="RLL48380.1"/>
    <property type="molecule type" value="Genomic_DNA"/>
</dbReference>
<sequence>MDVEKVKKWIDFTHSFQKSGLWPNANDKYPPEKFFKKEEKKESVVLKRDVDYPRIDVYQDDTHIYILIEAPGIDPKAIHLSLQSKHQLIMKGTFQKPSLSSETAIITERYYGDFERTIQLPEPTESHLIQLSSYHGLIQIIYPRFNEITPLQFSW</sequence>
<evidence type="ECO:0000256" key="1">
    <source>
        <dbReference type="PROSITE-ProRule" id="PRU00285"/>
    </source>
</evidence>
<evidence type="ECO:0000313" key="5">
    <source>
        <dbReference type="Proteomes" id="UP000270219"/>
    </source>
</evidence>
<dbReference type="Proteomes" id="UP000270219">
    <property type="component" value="Unassembled WGS sequence"/>
</dbReference>
<dbReference type="SUPFAM" id="SSF49764">
    <property type="entry name" value="HSP20-like chaperones"/>
    <property type="match status" value="1"/>
</dbReference>
<dbReference type="RefSeq" id="WP_121521519.1">
    <property type="nucleotide sequence ID" value="NZ_RCHR01000001.1"/>
</dbReference>
<keyword evidence="5" id="KW-1185">Reference proteome</keyword>
<dbReference type="InterPro" id="IPR002068">
    <property type="entry name" value="A-crystallin/Hsp20_dom"/>
</dbReference>
<evidence type="ECO:0000259" key="3">
    <source>
        <dbReference type="PROSITE" id="PS01031"/>
    </source>
</evidence>
<dbReference type="PROSITE" id="PS01031">
    <property type="entry name" value="SHSP"/>
    <property type="match status" value="1"/>
</dbReference>
<comment type="caution">
    <text evidence="4">The sequence shown here is derived from an EMBL/GenBank/DDBJ whole genome shotgun (WGS) entry which is preliminary data.</text>
</comment>
<gene>
    <name evidence="4" type="ORF">D8M04_03710</name>
</gene>
<name>A0A498DMV0_9BACI</name>
<feature type="domain" description="SHSP" evidence="3">
    <location>
        <begin position="46"/>
        <end position="155"/>
    </location>
</feature>
<accession>A0A498DMV0</accession>
<dbReference type="InterPro" id="IPR008978">
    <property type="entry name" value="HSP20-like_chaperone"/>
</dbReference>
<dbReference type="Pfam" id="PF00011">
    <property type="entry name" value="HSP20"/>
    <property type="match status" value="1"/>
</dbReference>
<organism evidence="4 5">
    <name type="scientific">Oceanobacillus piezotolerans</name>
    <dbReference type="NCBI Taxonomy" id="2448030"/>
    <lineage>
        <taxon>Bacteria</taxon>
        <taxon>Bacillati</taxon>
        <taxon>Bacillota</taxon>
        <taxon>Bacilli</taxon>
        <taxon>Bacillales</taxon>
        <taxon>Bacillaceae</taxon>
        <taxon>Oceanobacillus</taxon>
    </lineage>
</organism>